<protein>
    <submittedName>
        <fullName evidence="2">621_t:CDS:1</fullName>
    </submittedName>
</protein>
<evidence type="ECO:0000313" key="2">
    <source>
        <dbReference type="EMBL" id="CAG8822733.1"/>
    </source>
</evidence>
<dbReference type="EMBL" id="CAJVPY010062531">
    <property type="protein sequence ID" value="CAG8822733.1"/>
    <property type="molecule type" value="Genomic_DNA"/>
</dbReference>
<organism evidence="2 3">
    <name type="scientific">Dentiscutata erythropus</name>
    <dbReference type="NCBI Taxonomy" id="1348616"/>
    <lineage>
        <taxon>Eukaryota</taxon>
        <taxon>Fungi</taxon>
        <taxon>Fungi incertae sedis</taxon>
        <taxon>Mucoromycota</taxon>
        <taxon>Glomeromycotina</taxon>
        <taxon>Glomeromycetes</taxon>
        <taxon>Diversisporales</taxon>
        <taxon>Gigasporaceae</taxon>
        <taxon>Dentiscutata</taxon>
    </lineage>
</organism>
<accession>A0A9N9KDH6</accession>
<feature type="coiled-coil region" evidence="1">
    <location>
        <begin position="6"/>
        <end position="64"/>
    </location>
</feature>
<dbReference type="Proteomes" id="UP000789405">
    <property type="component" value="Unassembled WGS sequence"/>
</dbReference>
<feature type="non-terminal residue" evidence="2">
    <location>
        <position position="1"/>
    </location>
</feature>
<keyword evidence="1" id="KW-0175">Coiled coil</keyword>
<reference evidence="2" key="1">
    <citation type="submission" date="2021-06" db="EMBL/GenBank/DDBJ databases">
        <authorList>
            <person name="Kallberg Y."/>
            <person name="Tangrot J."/>
            <person name="Rosling A."/>
        </authorList>
    </citation>
    <scope>NUCLEOTIDE SEQUENCE</scope>
    <source>
        <strain evidence="2">MA453B</strain>
    </source>
</reference>
<evidence type="ECO:0000256" key="1">
    <source>
        <dbReference type="SAM" id="Coils"/>
    </source>
</evidence>
<dbReference type="AlphaFoldDB" id="A0A9N9KDH6"/>
<feature type="non-terminal residue" evidence="2">
    <location>
        <position position="151"/>
    </location>
</feature>
<keyword evidence="3" id="KW-1185">Reference proteome</keyword>
<proteinExistence type="predicted"/>
<sequence length="151" mass="17617">YITGKINKINQTNNQLQESIKKLENKNKESEQKNNQLNQTIINLKEKNKELEKTTISINNELQEKIDNLNLLKQKFDSFKKSIKEQKKIDTLVTEICTMLSINSDNNLLKIYHVLIPNNSADNLTDQKEIIKSICNVLDIKYIENNENQNL</sequence>
<gene>
    <name evidence="2" type="ORF">DERYTH_LOCUS27360</name>
</gene>
<evidence type="ECO:0000313" key="3">
    <source>
        <dbReference type="Proteomes" id="UP000789405"/>
    </source>
</evidence>
<comment type="caution">
    <text evidence="2">The sequence shown here is derived from an EMBL/GenBank/DDBJ whole genome shotgun (WGS) entry which is preliminary data.</text>
</comment>
<name>A0A9N9KDH6_9GLOM</name>